<organism evidence="1">
    <name type="scientific">Tanacetum cinerariifolium</name>
    <name type="common">Dalmatian daisy</name>
    <name type="synonym">Chrysanthemum cinerariifolium</name>
    <dbReference type="NCBI Taxonomy" id="118510"/>
    <lineage>
        <taxon>Eukaryota</taxon>
        <taxon>Viridiplantae</taxon>
        <taxon>Streptophyta</taxon>
        <taxon>Embryophyta</taxon>
        <taxon>Tracheophyta</taxon>
        <taxon>Spermatophyta</taxon>
        <taxon>Magnoliopsida</taxon>
        <taxon>eudicotyledons</taxon>
        <taxon>Gunneridae</taxon>
        <taxon>Pentapetalae</taxon>
        <taxon>asterids</taxon>
        <taxon>campanulids</taxon>
        <taxon>Asterales</taxon>
        <taxon>Asteraceae</taxon>
        <taxon>Asteroideae</taxon>
        <taxon>Anthemideae</taxon>
        <taxon>Anthemidinae</taxon>
        <taxon>Tanacetum</taxon>
    </lineage>
</organism>
<reference evidence="1" key="1">
    <citation type="journal article" date="2019" name="Sci. Rep.">
        <title>Draft genome of Tanacetum cinerariifolium, the natural source of mosquito coil.</title>
        <authorList>
            <person name="Yamashiro T."/>
            <person name="Shiraishi A."/>
            <person name="Satake H."/>
            <person name="Nakayama K."/>
        </authorList>
    </citation>
    <scope>NUCLEOTIDE SEQUENCE</scope>
</reference>
<protein>
    <submittedName>
        <fullName evidence="1">Uncharacterized protein</fullName>
    </submittedName>
</protein>
<evidence type="ECO:0000313" key="1">
    <source>
        <dbReference type="EMBL" id="GEU81934.1"/>
    </source>
</evidence>
<accession>A0A6L2NBK7</accession>
<gene>
    <name evidence="1" type="ORF">Tci_053912</name>
</gene>
<proteinExistence type="predicted"/>
<comment type="caution">
    <text evidence="1">The sequence shown here is derived from an EMBL/GenBank/DDBJ whole genome shotgun (WGS) entry which is preliminary data.</text>
</comment>
<name>A0A6L2NBK7_TANCI</name>
<dbReference type="AlphaFoldDB" id="A0A6L2NBK7"/>
<dbReference type="EMBL" id="BKCJ010008382">
    <property type="protein sequence ID" value="GEU81934.1"/>
    <property type="molecule type" value="Genomic_DNA"/>
</dbReference>
<sequence>MVKSSKKNKLKKFDYVTEDVDHVHLTKEQINEQKRIEESAKVEAAKHEIEVRKEELVDLLRADEVDPLDKLNDLAKKKRNNVDDIHDYFRANKRLKLSNQYEDHPAGTMLNEPVLGMIMFNSYLWPKQELHFSLVDNSKWDDVDLFLRRLKRNVSLLEGLQGEKKIALSQKE</sequence>